<evidence type="ECO:0000313" key="3">
    <source>
        <dbReference type="EMBL" id="MBO0952297.1"/>
    </source>
</evidence>
<dbReference type="PANTHER" id="PTHR47381">
    <property type="entry name" value="ALPHA/BETA-HYDROLASES SUPERFAMILY PROTEIN"/>
    <property type="match status" value="1"/>
</dbReference>
<feature type="signal peptide" evidence="1">
    <location>
        <begin position="1"/>
        <end position="24"/>
    </location>
</feature>
<name>A0ABS3JQM4_9BACT</name>
<proteinExistence type="predicted"/>
<dbReference type="InterPro" id="IPR029058">
    <property type="entry name" value="AB_hydrolase_fold"/>
</dbReference>
<dbReference type="Proteomes" id="UP000664628">
    <property type="component" value="Unassembled WGS sequence"/>
</dbReference>
<protein>
    <submittedName>
        <fullName evidence="3">Alpha/beta fold hydrolase</fullName>
    </submittedName>
</protein>
<evidence type="ECO:0000313" key="4">
    <source>
        <dbReference type="Proteomes" id="UP000664628"/>
    </source>
</evidence>
<dbReference type="RefSeq" id="WP_207332253.1">
    <property type="nucleotide sequence ID" value="NZ_JAFMYW010000011.1"/>
</dbReference>
<reference evidence="3 4" key="1">
    <citation type="submission" date="2021-03" db="EMBL/GenBank/DDBJ databases">
        <title>Fibrella sp. HMF5405 genome sequencing and assembly.</title>
        <authorList>
            <person name="Kang H."/>
            <person name="Kim H."/>
            <person name="Bae S."/>
            <person name="Joh K."/>
        </authorList>
    </citation>
    <scope>NUCLEOTIDE SEQUENCE [LARGE SCALE GENOMIC DNA]</scope>
    <source>
        <strain evidence="3 4">HMF5405</strain>
    </source>
</reference>
<sequence length="216" mass="23698">MPNSFTRILLLFSLLVLLKVSALAQETASADATRKAFLQLIDHPRVPLASVVKVLPNVDGLRQEQFTYATEKTQRVPGILLKQEGNQRRSVVVVLHGTGGTKEGQLSVLKTLASQGFIAIAIDARYHGERQTGTGSTQYVAAMLQTYRTGQEHPFLYDTVWDVLRLIDYLETRPDVDASRIGVIGFSKGGMETYLAAAVDPRIAVAVPMIGVQSFR</sequence>
<evidence type="ECO:0000256" key="1">
    <source>
        <dbReference type="SAM" id="SignalP"/>
    </source>
</evidence>
<organism evidence="3 4">
    <name type="scientific">Fibrella forsythiae</name>
    <dbReference type="NCBI Taxonomy" id="2817061"/>
    <lineage>
        <taxon>Bacteria</taxon>
        <taxon>Pseudomonadati</taxon>
        <taxon>Bacteroidota</taxon>
        <taxon>Cytophagia</taxon>
        <taxon>Cytophagales</taxon>
        <taxon>Spirosomataceae</taxon>
        <taxon>Fibrella</taxon>
    </lineage>
</organism>
<evidence type="ECO:0000259" key="2">
    <source>
        <dbReference type="Pfam" id="PF01738"/>
    </source>
</evidence>
<gene>
    <name evidence="3" type="ORF">J2I46_27185</name>
</gene>
<feature type="chain" id="PRO_5045835267" evidence="1">
    <location>
        <begin position="25"/>
        <end position="216"/>
    </location>
</feature>
<dbReference type="Gene3D" id="3.40.50.1820">
    <property type="entry name" value="alpha/beta hydrolase"/>
    <property type="match status" value="1"/>
</dbReference>
<dbReference type="SUPFAM" id="SSF53474">
    <property type="entry name" value="alpha/beta-Hydrolases"/>
    <property type="match status" value="1"/>
</dbReference>
<keyword evidence="3" id="KW-0378">Hydrolase</keyword>
<keyword evidence="4" id="KW-1185">Reference proteome</keyword>
<dbReference type="Pfam" id="PF01738">
    <property type="entry name" value="DLH"/>
    <property type="match status" value="1"/>
</dbReference>
<dbReference type="PANTHER" id="PTHR47381:SF3">
    <property type="entry name" value="ALPHA_BETA-HYDROLASES SUPERFAMILY PROTEIN"/>
    <property type="match status" value="1"/>
</dbReference>
<feature type="domain" description="Dienelactone hydrolase" evidence="2">
    <location>
        <begin position="82"/>
        <end position="211"/>
    </location>
</feature>
<keyword evidence="1" id="KW-0732">Signal</keyword>
<dbReference type="EMBL" id="JAFMYW010000011">
    <property type="protein sequence ID" value="MBO0952297.1"/>
    <property type="molecule type" value="Genomic_DNA"/>
</dbReference>
<dbReference type="GO" id="GO:0016787">
    <property type="term" value="F:hydrolase activity"/>
    <property type="evidence" value="ECO:0007669"/>
    <property type="project" value="UniProtKB-KW"/>
</dbReference>
<accession>A0ABS3JQM4</accession>
<comment type="caution">
    <text evidence="3">The sequence shown here is derived from an EMBL/GenBank/DDBJ whole genome shotgun (WGS) entry which is preliminary data.</text>
</comment>
<dbReference type="InterPro" id="IPR002925">
    <property type="entry name" value="Dienelactn_hydro"/>
</dbReference>